<dbReference type="AlphaFoldDB" id="A0A081C2S9"/>
<dbReference type="Pfam" id="PF00485">
    <property type="entry name" value="PRK"/>
    <property type="match status" value="1"/>
</dbReference>
<evidence type="ECO:0000313" key="3">
    <source>
        <dbReference type="Proteomes" id="UP000030661"/>
    </source>
</evidence>
<keyword evidence="2" id="KW-0808">Transferase</keyword>
<dbReference type="SUPFAM" id="SSF52540">
    <property type="entry name" value="P-loop containing nucleoside triphosphate hydrolases"/>
    <property type="match status" value="1"/>
</dbReference>
<dbReference type="Gene3D" id="3.40.50.300">
    <property type="entry name" value="P-loop containing nucleotide triphosphate hydrolases"/>
    <property type="match status" value="1"/>
</dbReference>
<gene>
    <name evidence="2" type="ORF">U27_05859</name>
</gene>
<dbReference type="Proteomes" id="UP000030661">
    <property type="component" value="Unassembled WGS sequence"/>
</dbReference>
<sequence length="246" mass="28073">MIFTLNLAGQRWEVHIAQDELETVHLPLLKEITQKAELQAGRYLVALAGPPGSGKTTLGALWETLAREYQPGIPVQCLPMDGFHLPNTELDRRRIVRNGETIPLRKIKGAPESYDLKAIKQAFHAVRMGKELAWPKYDRQIHDPIANAIPVLNAGIIFIEGNYLLLDEPDWQEFHNYTDLSIFVECPEAVARERLLARQQRGGRAYQAAVQHYEFNDLPNWQRVMRHRLPGNAILTMNEDGRLGRI</sequence>
<dbReference type="InterPro" id="IPR027417">
    <property type="entry name" value="P-loop_NTPase"/>
</dbReference>
<protein>
    <submittedName>
        <fullName evidence="2">Uridine kinase</fullName>
    </submittedName>
</protein>
<name>A0A081C2S9_VECG1</name>
<dbReference type="GO" id="GO:0016301">
    <property type="term" value="F:kinase activity"/>
    <property type="evidence" value="ECO:0007669"/>
    <property type="project" value="UniProtKB-KW"/>
</dbReference>
<dbReference type="STRING" id="1499967.U27_05859"/>
<dbReference type="InterPro" id="IPR006083">
    <property type="entry name" value="PRK/URK"/>
</dbReference>
<accession>A0A081C2S9</accession>
<evidence type="ECO:0000259" key="1">
    <source>
        <dbReference type="Pfam" id="PF00485"/>
    </source>
</evidence>
<keyword evidence="3" id="KW-1185">Reference proteome</keyword>
<dbReference type="GO" id="GO:0005524">
    <property type="term" value="F:ATP binding"/>
    <property type="evidence" value="ECO:0007669"/>
    <property type="project" value="InterPro"/>
</dbReference>
<reference evidence="2" key="1">
    <citation type="journal article" date="2015" name="PeerJ">
        <title>First genomic representation of candidate bacterial phylum KSB3 points to enhanced environmental sensing as a trigger of wastewater bulking.</title>
        <authorList>
            <person name="Sekiguchi Y."/>
            <person name="Ohashi A."/>
            <person name="Parks D.H."/>
            <person name="Yamauchi T."/>
            <person name="Tyson G.W."/>
            <person name="Hugenholtz P."/>
        </authorList>
    </citation>
    <scope>NUCLEOTIDE SEQUENCE [LARGE SCALE GENOMIC DNA]</scope>
</reference>
<organism evidence="2">
    <name type="scientific">Vecturithrix granuli</name>
    <dbReference type="NCBI Taxonomy" id="1499967"/>
    <lineage>
        <taxon>Bacteria</taxon>
        <taxon>Candidatus Moduliflexota</taxon>
        <taxon>Candidatus Vecturitrichia</taxon>
        <taxon>Candidatus Vecturitrichales</taxon>
        <taxon>Candidatus Vecturitrichaceae</taxon>
        <taxon>Candidatus Vecturithrix</taxon>
    </lineage>
</organism>
<dbReference type="EMBL" id="DF820468">
    <property type="protein sequence ID" value="GAK58884.1"/>
    <property type="molecule type" value="Genomic_DNA"/>
</dbReference>
<dbReference type="HOGENOM" id="CLU_067202_2_0_0"/>
<dbReference type="PANTHER" id="PTHR10285">
    <property type="entry name" value="URIDINE KINASE"/>
    <property type="match status" value="1"/>
</dbReference>
<evidence type="ECO:0000313" key="2">
    <source>
        <dbReference type="EMBL" id="GAK58884.1"/>
    </source>
</evidence>
<feature type="domain" description="Phosphoribulokinase/uridine kinase" evidence="1">
    <location>
        <begin position="45"/>
        <end position="219"/>
    </location>
</feature>
<keyword evidence="2" id="KW-0418">Kinase</keyword>
<dbReference type="eggNOG" id="COG1072">
    <property type="taxonomic scope" value="Bacteria"/>
</dbReference>
<proteinExistence type="predicted"/>